<organism evidence="3 4">
    <name type="scientific">Oculimacula yallundae</name>
    <dbReference type="NCBI Taxonomy" id="86028"/>
    <lineage>
        <taxon>Eukaryota</taxon>
        <taxon>Fungi</taxon>
        <taxon>Dikarya</taxon>
        <taxon>Ascomycota</taxon>
        <taxon>Pezizomycotina</taxon>
        <taxon>Leotiomycetes</taxon>
        <taxon>Helotiales</taxon>
        <taxon>Ploettnerulaceae</taxon>
        <taxon>Oculimacula</taxon>
    </lineage>
</organism>
<dbReference type="Proteomes" id="UP001595075">
    <property type="component" value="Unassembled WGS sequence"/>
</dbReference>
<reference evidence="3 4" key="1">
    <citation type="journal article" date="2024" name="Commun. Biol.">
        <title>Comparative genomic analysis of thermophilic fungi reveals convergent evolutionary adaptations and gene losses.</title>
        <authorList>
            <person name="Steindorff A.S."/>
            <person name="Aguilar-Pontes M.V."/>
            <person name="Robinson A.J."/>
            <person name="Andreopoulos B."/>
            <person name="LaButti K."/>
            <person name="Kuo A."/>
            <person name="Mondo S."/>
            <person name="Riley R."/>
            <person name="Otillar R."/>
            <person name="Haridas S."/>
            <person name="Lipzen A."/>
            <person name="Grimwood J."/>
            <person name="Schmutz J."/>
            <person name="Clum A."/>
            <person name="Reid I.D."/>
            <person name="Moisan M.C."/>
            <person name="Butler G."/>
            <person name="Nguyen T.T.M."/>
            <person name="Dewar K."/>
            <person name="Conant G."/>
            <person name="Drula E."/>
            <person name="Henrissat B."/>
            <person name="Hansel C."/>
            <person name="Singer S."/>
            <person name="Hutchinson M.I."/>
            <person name="de Vries R.P."/>
            <person name="Natvig D.O."/>
            <person name="Powell A.J."/>
            <person name="Tsang A."/>
            <person name="Grigoriev I.V."/>
        </authorList>
    </citation>
    <scope>NUCLEOTIDE SEQUENCE [LARGE SCALE GENOMIC DNA]</scope>
    <source>
        <strain evidence="3 4">CBS 494.80</strain>
    </source>
</reference>
<name>A0ABR4BYX8_9HELO</name>
<sequence length="368" mass="40723">MAAIVWMLISAAIVRYLTKRLSPTTSNAPEPTMDENVATSFYGSDRYTPSVEDVLSTKETLFQAFKLPVELIDTIIEFAEYYPCTSVCRTSGELHVRSGGAGVGGSTEDRFLVRSLPLGYIPGKSSTIECPMDSSSAIPLSYPTIPASPWRESDALPGDITEDLKKRWASASQMKGESPCRKIVFTIVSHDQGWGGASEHKGTFKGSFTWFDVGKERIHVSHDKSAIDLEQKPGAFPTTLPLQSSPESTEEKTPMACTVETLSPSTNPNSQDRFEHPLLPTLECLQKNRTSTRKAEEYKIEWSCHDAVDPDSLDGKALEEQGRGRNTANGRFVRDMRVGDVVTVWGKARFPGWVNMIEMVKIDVFWAV</sequence>
<evidence type="ECO:0000313" key="4">
    <source>
        <dbReference type="Proteomes" id="UP001595075"/>
    </source>
</evidence>
<protein>
    <submittedName>
        <fullName evidence="3">Uncharacterized protein</fullName>
    </submittedName>
</protein>
<feature type="region of interest" description="Disordered" evidence="1">
    <location>
        <begin position="231"/>
        <end position="251"/>
    </location>
</feature>
<keyword evidence="2" id="KW-0732">Signal</keyword>
<feature type="signal peptide" evidence="2">
    <location>
        <begin position="1"/>
        <end position="19"/>
    </location>
</feature>
<accession>A0ABR4BYX8</accession>
<evidence type="ECO:0000256" key="2">
    <source>
        <dbReference type="SAM" id="SignalP"/>
    </source>
</evidence>
<keyword evidence="4" id="KW-1185">Reference proteome</keyword>
<evidence type="ECO:0000313" key="3">
    <source>
        <dbReference type="EMBL" id="KAL2062269.1"/>
    </source>
</evidence>
<dbReference type="EMBL" id="JAZHXI010000017">
    <property type="protein sequence ID" value="KAL2062269.1"/>
    <property type="molecule type" value="Genomic_DNA"/>
</dbReference>
<feature type="chain" id="PRO_5047090423" evidence="2">
    <location>
        <begin position="20"/>
        <end position="368"/>
    </location>
</feature>
<gene>
    <name evidence="3" type="ORF">VTL71DRAFT_6535</name>
</gene>
<evidence type="ECO:0000256" key="1">
    <source>
        <dbReference type="SAM" id="MobiDB-lite"/>
    </source>
</evidence>
<comment type="caution">
    <text evidence="3">The sequence shown here is derived from an EMBL/GenBank/DDBJ whole genome shotgun (WGS) entry which is preliminary data.</text>
</comment>
<proteinExistence type="predicted"/>